<dbReference type="EMBL" id="JACDQQ010002510">
    <property type="protein sequence ID" value="MBA0088467.1"/>
    <property type="molecule type" value="Genomic_DNA"/>
</dbReference>
<keyword evidence="3" id="KW-1185">Reference proteome</keyword>
<keyword evidence="1" id="KW-0472">Membrane</keyword>
<feature type="transmembrane region" description="Helical" evidence="1">
    <location>
        <begin position="59"/>
        <end position="79"/>
    </location>
</feature>
<gene>
    <name evidence="2" type="ORF">HRJ53_26070</name>
</gene>
<proteinExistence type="predicted"/>
<dbReference type="PANTHER" id="PTHR40394:SF2">
    <property type="entry name" value="QUINOL:CYTOCHROME C OXIDOREDUCTASE MEMBRANE PROTEIN"/>
    <property type="match status" value="1"/>
</dbReference>
<reference evidence="2" key="1">
    <citation type="submission" date="2020-06" db="EMBL/GenBank/DDBJ databases">
        <title>Legume-microbial interactions unlock mineral nutrients during tropical forest succession.</title>
        <authorList>
            <person name="Epihov D.Z."/>
        </authorList>
    </citation>
    <scope>NUCLEOTIDE SEQUENCE [LARGE SCALE GENOMIC DNA]</scope>
    <source>
        <strain evidence="2">Pan2503</strain>
    </source>
</reference>
<evidence type="ECO:0000256" key="1">
    <source>
        <dbReference type="SAM" id="Phobius"/>
    </source>
</evidence>
<name>A0A7V8NW05_9BACT</name>
<dbReference type="Pfam" id="PF11821">
    <property type="entry name" value="ActD"/>
    <property type="match status" value="1"/>
</dbReference>
<dbReference type="PANTHER" id="PTHR40394">
    <property type="entry name" value="LIPOPROTEIN-RELATED"/>
    <property type="match status" value="1"/>
</dbReference>
<comment type="caution">
    <text evidence="2">The sequence shown here is derived from an EMBL/GenBank/DDBJ whole genome shotgun (WGS) entry which is preliminary data.</text>
</comment>
<sequence>MQPRSYIYGVLAEFDTPEQLLEAVKKVHEAGYRRIDAFTPFPVEGLYEAMGLKRNNVPLITLLGGLAGGIGGFGLQYWVNTLAYPMNIGGRPLNSWPAFIPVTFELTVLGASLCAVFGMLALNRLPHPHHPVFNVHRFKHASSDRFFLCIESNDAKFHVGECARFLRDLHAHHVTEVSND</sequence>
<evidence type="ECO:0000313" key="3">
    <source>
        <dbReference type="Proteomes" id="UP000567293"/>
    </source>
</evidence>
<dbReference type="Proteomes" id="UP000567293">
    <property type="component" value="Unassembled WGS sequence"/>
</dbReference>
<dbReference type="InterPro" id="IPR021776">
    <property type="entry name" value="ActD"/>
</dbReference>
<feature type="transmembrane region" description="Helical" evidence="1">
    <location>
        <begin position="99"/>
        <end position="122"/>
    </location>
</feature>
<evidence type="ECO:0000313" key="2">
    <source>
        <dbReference type="EMBL" id="MBA0088467.1"/>
    </source>
</evidence>
<accession>A0A7V8NW05</accession>
<keyword evidence="1" id="KW-1133">Transmembrane helix</keyword>
<protein>
    <submittedName>
        <fullName evidence="2">DUF3341 domain-containing protein</fullName>
    </submittedName>
</protein>
<keyword evidence="1" id="KW-0812">Transmembrane</keyword>
<dbReference type="AlphaFoldDB" id="A0A7V8NW05"/>
<organism evidence="2 3">
    <name type="scientific">Candidatus Acidiferrum panamense</name>
    <dbReference type="NCBI Taxonomy" id="2741543"/>
    <lineage>
        <taxon>Bacteria</taxon>
        <taxon>Pseudomonadati</taxon>
        <taxon>Acidobacteriota</taxon>
        <taxon>Terriglobia</taxon>
        <taxon>Candidatus Acidiferrales</taxon>
        <taxon>Candidatus Acidiferrum</taxon>
    </lineage>
</organism>